<dbReference type="GO" id="GO:0000723">
    <property type="term" value="P:telomere maintenance"/>
    <property type="evidence" value="ECO:0007669"/>
    <property type="project" value="InterPro"/>
</dbReference>
<organism evidence="3 4">
    <name type="scientific">Mytilus edulis</name>
    <name type="common">Blue mussel</name>
    <dbReference type="NCBI Taxonomy" id="6550"/>
    <lineage>
        <taxon>Eukaryota</taxon>
        <taxon>Metazoa</taxon>
        <taxon>Spiralia</taxon>
        <taxon>Lophotrochozoa</taxon>
        <taxon>Mollusca</taxon>
        <taxon>Bivalvia</taxon>
        <taxon>Autobranchia</taxon>
        <taxon>Pteriomorphia</taxon>
        <taxon>Mytilida</taxon>
        <taxon>Mytiloidea</taxon>
        <taxon>Mytilidae</taxon>
        <taxon>Mytilinae</taxon>
        <taxon>Mytilus</taxon>
    </lineage>
</organism>
<evidence type="ECO:0000313" key="4">
    <source>
        <dbReference type="Proteomes" id="UP000683360"/>
    </source>
</evidence>
<dbReference type="PANTHER" id="PTHR47642">
    <property type="entry name" value="ATP-DEPENDENT DNA HELICASE"/>
    <property type="match status" value="1"/>
</dbReference>
<keyword evidence="1" id="KW-0067">ATP-binding</keyword>
<dbReference type="Pfam" id="PF05970">
    <property type="entry name" value="PIF1"/>
    <property type="match status" value="1"/>
</dbReference>
<dbReference type="EC" id="5.6.2.3" evidence="1"/>
<protein>
    <recommendedName>
        <fullName evidence="1">ATP-dependent DNA helicase</fullName>
        <ecNumber evidence="1">5.6.2.3</ecNumber>
    </recommendedName>
</protein>
<dbReference type="PANTHER" id="PTHR47642:SF5">
    <property type="entry name" value="ATP-DEPENDENT DNA HELICASE"/>
    <property type="match status" value="1"/>
</dbReference>
<dbReference type="InterPro" id="IPR010285">
    <property type="entry name" value="DNA_helicase_pif1-like_DEAD"/>
</dbReference>
<keyword evidence="1" id="KW-0234">DNA repair</keyword>
<dbReference type="InterPro" id="IPR051055">
    <property type="entry name" value="PIF1_helicase"/>
</dbReference>
<name>A0A8S3SVR5_MYTED</name>
<dbReference type="GO" id="GO:0005524">
    <property type="term" value="F:ATP binding"/>
    <property type="evidence" value="ECO:0007669"/>
    <property type="project" value="UniProtKB-KW"/>
</dbReference>
<dbReference type="InterPro" id="IPR025662">
    <property type="entry name" value="Sigma_54_int_dom_ATP-bd_1"/>
</dbReference>
<evidence type="ECO:0000256" key="1">
    <source>
        <dbReference type="RuleBase" id="RU363044"/>
    </source>
</evidence>
<comment type="similarity">
    <text evidence="1">Belongs to the helicase family.</text>
</comment>
<comment type="caution">
    <text evidence="3">The sequence shown here is derived from an EMBL/GenBank/DDBJ whole genome shotgun (WGS) entry which is preliminary data.</text>
</comment>
<dbReference type="Proteomes" id="UP000683360">
    <property type="component" value="Unassembled WGS sequence"/>
</dbReference>
<dbReference type="OrthoDB" id="272985at2759"/>
<evidence type="ECO:0000313" key="3">
    <source>
        <dbReference type="EMBL" id="CAG2223715.1"/>
    </source>
</evidence>
<dbReference type="InterPro" id="IPR027417">
    <property type="entry name" value="P-loop_NTPase"/>
</dbReference>
<keyword evidence="1 3" id="KW-0378">Hydrolase</keyword>
<dbReference type="Gene3D" id="3.40.50.300">
    <property type="entry name" value="P-loop containing nucleotide triphosphate hydrolases"/>
    <property type="match status" value="1"/>
</dbReference>
<dbReference type="PROSITE" id="PS00675">
    <property type="entry name" value="SIGMA54_INTERACT_1"/>
    <property type="match status" value="1"/>
</dbReference>
<dbReference type="GO" id="GO:0043139">
    <property type="term" value="F:5'-3' DNA helicase activity"/>
    <property type="evidence" value="ECO:0007669"/>
    <property type="project" value="UniProtKB-EC"/>
</dbReference>
<dbReference type="EMBL" id="CAJPWZ010001791">
    <property type="protein sequence ID" value="CAG2223715.1"/>
    <property type="molecule type" value="Genomic_DNA"/>
</dbReference>
<keyword evidence="4" id="KW-1185">Reference proteome</keyword>
<comment type="cofactor">
    <cofactor evidence="1">
        <name>Mg(2+)</name>
        <dbReference type="ChEBI" id="CHEBI:18420"/>
    </cofactor>
</comment>
<reference evidence="3" key="1">
    <citation type="submission" date="2021-03" db="EMBL/GenBank/DDBJ databases">
        <authorList>
            <person name="Bekaert M."/>
        </authorList>
    </citation>
    <scope>NUCLEOTIDE SEQUENCE</scope>
</reference>
<keyword evidence="1" id="KW-0347">Helicase</keyword>
<dbReference type="AlphaFoldDB" id="A0A8S3SVR5"/>
<proteinExistence type="inferred from homology"/>
<keyword evidence="1" id="KW-0227">DNA damage</keyword>
<keyword evidence="1" id="KW-0233">DNA recombination</keyword>
<accession>A0A8S3SVR5</accession>
<dbReference type="GO" id="GO:0006281">
    <property type="term" value="P:DNA repair"/>
    <property type="evidence" value="ECO:0007669"/>
    <property type="project" value="UniProtKB-KW"/>
</dbReference>
<keyword evidence="1" id="KW-0547">Nucleotide-binding</keyword>
<gene>
    <name evidence="3" type="ORF">MEDL_36940</name>
</gene>
<sequence>MVLLGQSGTGKSFLIKEISKQLKKEGKNVSVTASTGIASLNVNGQTIHSWSGIKDGRFSDQELEDKLNKNEHYIQYKQNILSTDCLIIDEISMISKKIFEQIERRKTEKKGLRVIGFKRSSVLKHEDSLYQFYDTSNNNDFDNSGNLTCCKVVFNNTEGISVETNENSDLDDEEIEEIDYLLSKDTDITDEPCEPDQELFVDLKEIAALFFRLECNTNR</sequence>
<dbReference type="GO" id="GO:0006310">
    <property type="term" value="P:DNA recombination"/>
    <property type="evidence" value="ECO:0007669"/>
    <property type="project" value="UniProtKB-KW"/>
</dbReference>
<feature type="domain" description="DNA helicase Pif1-like DEAD-box helicase" evidence="2">
    <location>
        <begin position="3"/>
        <end position="104"/>
    </location>
</feature>
<dbReference type="GO" id="GO:0016787">
    <property type="term" value="F:hydrolase activity"/>
    <property type="evidence" value="ECO:0007669"/>
    <property type="project" value="UniProtKB-KW"/>
</dbReference>
<comment type="catalytic activity">
    <reaction evidence="1">
        <text>ATP + H2O = ADP + phosphate + H(+)</text>
        <dbReference type="Rhea" id="RHEA:13065"/>
        <dbReference type="ChEBI" id="CHEBI:15377"/>
        <dbReference type="ChEBI" id="CHEBI:15378"/>
        <dbReference type="ChEBI" id="CHEBI:30616"/>
        <dbReference type="ChEBI" id="CHEBI:43474"/>
        <dbReference type="ChEBI" id="CHEBI:456216"/>
        <dbReference type="EC" id="5.6.2.3"/>
    </reaction>
</comment>
<evidence type="ECO:0000259" key="2">
    <source>
        <dbReference type="Pfam" id="PF05970"/>
    </source>
</evidence>
<dbReference type="SUPFAM" id="SSF52540">
    <property type="entry name" value="P-loop containing nucleoside triphosphate hydrolases"/>
    <property type="match status" value="1"/>
</dbReference>